<dbReference type="SUPFAM" id="SSF143744">
    <property type="entry name" value="GlcG-like"/>
    <property type="match status" value="1"/>
</dbReference>
<name>A0AA37TKN6_9HYPH</name>
<dbReference type="PANTHER" id="PTHR34309:SF10">
    <property type="entry name" value="SLR1406 PROTEIN"/>
    <property type="match status" value="1"/>
</dbReference>
<dbReference type="InterPro" id="IPR052517">
    <property type="entry name" value="GlcG_carb_metab_protein"/>
</dbReference>
<gene>
    <name evidence="1" type="ORF">GCM10007890_47390</name>
</gene>
<dbReference type="InterPro" id="IPR005624">
    <property type="entry name" value="PduO/GlcC-like"/>
</dbReference>
<organism evidence="1 2">
    <name type="scientific">Methylobacterium tardum</name>
    <dbReference type="NCBI Taxonomy" id="374432"/>
    <lineage>
        <taxon>Bacteria</taxon>
        <taxon>Pseudomonadati</taxon>
        <taxon>Pseudomonadota</taxon>
        <taxon>Alphaproteobacteria</taxon>
        <taxon>Hyphomicrobiales</taxon>
        <taxon>Methylobacteriaceae</taxon>
        <taxon>Methylobacterium</taxon>
    </lineage>
</organism>
<reference evidence="2" key="1">
    <citation type="journal article" date="2019" name="Int. J. Syst. Evol. Microbiol.">
        <title>The Global Catalogue of Microorganisms (GCM) 10K type strain sequencing project: providing services to taxonomists for standard genome sequencing and annotation.</title>
        <authorList>
            <consortium name="The Broad Institute Genomics Platform"/>
            <consortium name="The Broad Institute Genome Sequencing Center for Infectious Disease"/>
            <person name="Wu L."/>
            <person name="Ma J."/>
        </authorList>
    </citation>
    <scope>NUCLEOTIDE SEQUENCE [LARGE SCALE GENOMIC DNA]</scope>
    <source>
        <strain evidence="2">NBRC 103632</strain>
    </source>
</reference>
<dbReference type="InterPro" id="IPR038084">
    <property type="entry name" value="PduO/GlcC-like_sf"/>
</dbReference>
<dbReference type="Pfam" id="PF03928">
    <property type="entry name" value="HbpS-like"/>
    <property type="match status" value="1"/>
</dbReference>
<dbReference type="Gene3D" id="3.30.450.150">
    <property type="entry name" value="Haem-degrading domain"/>
    <property type="match status" value="1"/>
</dbReference>
<keyword evidence="2" id="KW-1185">Reference proteome</keyword>
<protein>
    <recommendedName>
        <fullName evidence="3">GlcG protein</fullName>
    </recommendedName>
</protein>
<sequence length="153" mass="15692">MRRLYWIPMLDLTLEAARTIVDTALREARARNLKPLAVVVYDARGALKAVSVEDGTSLRRAEIASGKANGALALGLGSRAIHARAEAQPYFVAAVTHLAGPAALVPVPGGVLIRSGEGRVLGAIGISGDTSDNDEICAVAGIEAAGLVPETGA</sequence>
<evidence type="ECO:0008006" key="3">
    <source>
        <dbReference type="Google" id="ProtNLM"/>
    </source>
</evidence>
<evidence type="ECO:0000313" key="1">
    <source>
        <dbReference type="EMBL" id="GLS72724.1"/>
    </source>
</evidence>
<proteinExistence type="predicted"/>
<accession>A0AA37TKN6</accession>
<evidence type="ECO:0000313" key="2">
    <source>
        <dbReference type="Proteomes" id="UP001157440"/>
    </source>
</evidence>
<comment type="caution">
    <text evidence="1">The sequence shown here is derived from an EMBL/GenBank/DDBJ whole genome shotgun (WGS) entry which is preliminary data.</text>
</comment>
<dbReference type="PANTHER" id="PTHR34309">
    <property type="entry name" value="SLR1406 PROTEIN"/>
    <property type="match status" value="1"/>
</dbReference>
<dbReference type="EMBL" id="BSPL01000023">
    <property type="protein sequence ID" value="GLS72724.1"/>
    <property type="molecule type" value="Genomic_DNA"/>
</dbReference>
<dbReference type="AlphaFoldDB" id="A0AA37TKN6"/>
<dbReference type="Proteomes" id="UP001157440">
    <property type="component" value="Unassembled WGS sequence"/>
</dbReference>